<reference evidence="2 3" key="1">
    <citation type="submission" date="2020-07" db="EMBL/GenBank/DDBJ databases">
        <title>Sequencing the genomes of 1000 actinobacteria strains.</title>
        <authorList>
            <person name="Klenk H.-P."/>
        </authorList>
    </citation>
    <scope>NUCLEOTIDE SEQUENCE [LARGE SCALE GENOMIC DNA]</scope>
    <source>
        <strain evidence="2 3">DSM 42178</strain>
    </source>
</reference>
<feature type="signal peptide" evidence="1">
    <location>
        <begin position="1"/>
        <end position="29"/>
    </location>
</feature>
<sequence length="101" mass="10651">MPTRLRALMVTTVAAAGIALAGAAPTAAAAPADPHTGAARVQASQTLRAMDYWQFHSHHATLDACVAVGEQYLWPNHPGGSDDYECLANNGGWDLYLIFAT</sequence>
<comment type="caution">
    <text evidence="2">The sequence shown here is derived from an EMBL/GenBank/DDBJ whole genome shotgun (WGS) entry which is preliminary data.</text>
</comment>
<accession>A0A852ZYV3</accession>
<feature type="chain" id="PRO_5032898875" description="Secreted protein" evidence="1">
    <location>
        <begin position="30"/>
        <end position="101"/>
    </location>
</feature>
<dbReference type="PROSITE" id="PS51318">
    <property type="entry name" value="TAT"/>
    <property type="match status" value="1"/>
</dbReference>
<evidence type="ECO:0008006" key="4">
    <source>
        <dbReference type="Google" id="ProtNLM"/>
    </source>
</evidence>
<evidence type="ECO:0000313" key="2">
    <source>
        <dbReference type="EMBL" id="NYI03462.1"/>
    </source>
</evidence>
<proteinExistence type="predicted"/>
<dbReference type="EMBL" id="JACBZD010000001">
    <property type="protein sequence ID" value="NYI03462.1"/>
    <property type="molecule type" value="Genomic_DNA"/>
</dbReference>
<keyword evidence="3" id="KW-1185">Reference proteome</keyword>
<evidence type="ECO:0000313" key="3">
    <source>
        <dbReference type="Proteomes" id="UP000567795"/>
    </source>
</evidence>
<organism evidence="2 3">
    <name type="scientific">Allostreptomyces psammosilenae</name>
    <dbReference type="NCBI Taxonomy" id="1892865"/>
    <lineage>
        <taxon>Bacteria</taxon>
        <taxon>Bacillati</taxon>
        <taxon>Actinomycetota</taxon>
        <taxon>Actinomycetes</taxon>
        <taxon>Kitasatosporales</taxon>
        <taxon>Streptomycetaceae</taxon>
        <taxon>Allostreptomyces</taxon>
    </lineage>
</organism>
<gene>
    <name evidence="2" type="ORF">FHU37_000405</name>
</gene>
<dbReference type="Proteomes" id="UP000567795">
    <property type="component" value="Unassembled WGS sequence"/>
</dbReference>
<dbReference type="InterPro" id="IPR006311">
    <property type="entry name" value="TAT_signal"/>
</dbReference>
<name>A0A852ZYV3_9ACTN</name>
<protein>
    <recommendedName>
        <fullName evidence="4">Secreted protein</fullName>
    </recommendedName>
</protein>
<dbReference type="RefSeq" id="WP_179812505.1">
    <property type="nucleotide sequence ID" value="NZ_JACBZD010000001.1"/>
</dbReference>
<keyword evidence="1" id="KW-0732">Signal</keyword>
<dbReference type="AlphaFoldDB" id="A0A852ZYV3"/>
<evidence type="ECO:0000256" key="1">
    <source>
        <dbReference type="SAM" id="SignalP"/>
    </source>
</evidence>